<protein>
    <submittedName>
        <fullName evidence="1">Sulfonate/nitrate/taurine transport system permease domain protein</fullName>
    </submittedName>
</protein>
<sequence>MAVIRPRHGQPAVRARACGALAARVERVRGLSDGARDALDASAAMTG</sequence>
<evidence type="ECO:0000313" key="1">
    <source>
        <dbReference type="EMBL" id="MDW9255043.1"/>
    </source>
</evidence>
<dbReference type="AlphaFoldDB" id="A0AAW9D106"/>
<accession>A0AAW9D106</accession>
<name>A0AAW9D106_BURTH</name>
<dbReference type="Proteomes" id="UP001272137">
    <property type="component" value="Unassembled WGS sequence"/>
</dbReference>
<comment type="caution">
    <text evidence="1">The sequence shown here is derived from an EMBL/GenBank/DDBJ whole genome shotgun (WGS) entry which is preliminary data.</text>
</comment>
<reference evidence="1" key="1">
    <citation type="submission" date="2018-08" db="EMBL/GenBank/DDBJ databases">
        <title>Identification of Burkholderia cepacia strains that express a Burkholderia pseudomallei-like capsular polysaccharide.</title>
        <authorList>
            <person name="Burtnick M.N."/>
            <person name="Vongsouvath M."/>
            <person name="Newton P."/>
            <person name="Wuthiekanun V."/>
            <person name="Limmathurotsakul D."/>
            <person name="Brett P.J."/>
            <person name="Chantratita N."/>
            <person name="Dance D.A."/>
        </authorList>
    </citation>
    <scope>NUCLEOTIDE SEQUENCE</scope>
    <source>
        <strain evidence="1">SBXCC001</strain>
    </source>
</reference>
<evidence type="ECO:0000313" key="2">
    <source>
        <dbReference type="Proteomes" id="UP001272137"/>
    </source>
</evidence>
<dbReference type="EMBL" id="QXCT01000002">
    <property type="protein sequence ID" value="MDW9255043.1"/>
    <property type="molecule type" value="Genomic_DNA"/>
</dbReference>
<organism evidence="1 2">
    <name type="scientific">Burkholderia thailandensis</name>
    <dbReference type="NCBI Taxonomy" id="57975"/>
    <lineage>
        <taxon>Bacteria</taxon>
        <taxon>Pseudomonadati</taxon>
        <taxon>Pseudomonadota</taxon>
        <taxon>Betaproteobacteria</taxon>
        <taxon>Burkholderiales</taxon>
        <taxon>Burkholderiaceae</taxon>
        <taxon>Burkholderia</taxon>
        <taxon>pseudomallei group</taxon>
    </lineage>
</organism>
<gene>
    <name evidence="1" type="primary">ssuC</name>
    <name evidence="1" type="ORF">C7S16_0548</name>
</gene>
<proteinExistence type="predicted"/>